<dbReference type="GO" id="GO:0003723">
    <property type="term" value="F:RNA binding"/>
    <property type="evidence" value="ECO:0007669"/>
    <property type="project" value="InterPro"/>
</dbReference>
<sequence length="65" mass="7196">MEQISEFMHSPVSVKTHCGSIYEGTLLAIDQYLNVVLQNATVNADIKKGFLFVKGSNILLLTLIE</sequence>
<dbReference type="SMART" id="SM00651">
    <property type="entry name" value="Sm"/>
    <property type="match status" value="1"/>
</dbReference>
<dbReference type="Proteomes" id="UP000005622">
    <property type="component" value="Unassembled WGS sequence"/>
</dbReference>
<dbReference type="AlphaFoldDB" id="H8ZC88"/>
<evidence type="ECO:0000259" key="1">
    <source>
        <dbReference type="PROSITE" id="PS52002"/>
    </source>
</evidence>
<dbReference type="Pfam" id="PF01423">
    <property type="entry name" value="LSM"/>
    <property type="match status" value="1"/>
</dbReference>
<organism evidence="2">
    <name type="scientific">Nematocida ausubeli (strain ATCC PRA-371 / ERTm2)</name>
    <name type="common">Nematode killer fungus</name>
    <dbReference type="NCBI Taxonomy" id="1913371"/>
    <lineage>
        <taxon>Eukaryota</taxon>
        <taxon>Fungi</taxon>
        <taxon>Fungi incertae sedis</taxon>
        <taxon>Microsporidia</taxon>
        <taxon>Nematocida</taxon>
    </lineage>
</organism>
<reference evidence="2" key="1">
    <citation type="submission" date="2011-03" db="EMBL/GenBank/DDBJ databases">
        <title>The Genome Sequence of Nematocida sp1 strain ERTm2.</title>
        <authorList>
            <consortium name="The Broad Institute Genome Sequencing Platform"/>
            <consortium name="The Broad Institute Genome Sequencing Center for Infectious Disease"/>
            <person name="Cuomo C."/>
            <person name="Troemel E."/>
            <person name="Young S.K."/>
            <person name="Zeng Q."/>
            <person name="Gargeya S."/>
            <person name="Fitzgerald M."/>
            <person name="Haas B."/>
            <person name="Abouelleil A."/>
            <person name="Alvarado L."/>
            <person name="Arachchi H.M."/>
            <person name="Berlin A."/>
            <person name="Brown A."/>
            <person name="Chapman S.B."/>
            <person name="Chen Z."/>
            <person name="Dunbar C."/>
            <person name="Freedman E."/>
            <person name="Gearin G."/>
            <person name="Gellesch M."/>
            <person name="Goldberg J."/>
            <person name="Griggs A."/>
            <person name="Gujja S."/>
            <person name="Heilman E.R."/>
            <person name="Heiman D."/>
            <person name="Howarth C."/>
            <person name="Larson L."/>
            <person name="Lui A."/>
            <person name="MacDonald P.J.P."/>
            <person name="Mehta T."/>
            <person name="Montmayeur A."/>
            <person name="Murphy C."/>
            <person name="Neiman D."/>
            <person name="Pearson M."/>
            <person name="Priest M."/>
            <person name="Roberts A."/>
            <person name="Saif S."/>
            <person name="Shea T."/>
            <person name="Shenoy N."/>
            <person name="Sisk P."/>
            <person name="Stolte C."/>
            <person name="Sykes S."/>
            <person name="White J."/>
            <person name="Yandava C."/>
            <person name="Wortman J."/>
            <person name="Nusbaum C."/>
            <person name="Birren B."/>
        </authorList>
    </citation>
    <scope>NUCLEOTIDE SEQUENCE</scope>
    <source>
        <strain evidence="2">ERTm2</strain>
    </source>
</reference>
<dbReference type="EMBL" id="JH604635">
    <property type="protein sequence ID" value="EHY65724.1"/>
    <property type="molecule type" value="Genomic_DNA"/>
</dbReference>
<proteinExistence type="predicted"/>
<dbReference type="InterPro" id="IPR010920">
    <property type="entry name" value="LSM_dom_sf"/>
</dbReference>
<name>H8ZC88_NEMA1</name>
<dbReference type="InterPro" id="IPR001163">
    <property type="entry name" value="Sm_dom_euk/arc"/>
</dbReference>
<dbReference type="GO" id="GO:0032991">
    <property type="term" value="C:protein-containing complex"/>
    <property type="evidence" value="ECO:0007669"/>
    <property type="project" value="UniProtKB-ARBA"/>
</dbReference>
<dbReference type="PROSITE" id="PS52002">
    <property type="entry name" value="SM"/>
    <property type="match status" value="1"/>
</dbReference>
<dbReference type="Gene3D" id="2.30.30.100">
    <property type="match status" value="1"/>
</dbReference>
<accession>H8ZC88</accession>
<dbReference type="HOGENOM" id="CLU_187872_0_0_1"/>
<protein>
    <recommendedName>
        <fullName evidence="1">Sm domain-containing protein</fullName>
    </recommendedName>
</protein>
<evidence type="ECO:0000313" key="2">
    <source>
        <dbReference type="EMBL" id="EHY65724.1"/>
    </source>
</evidence>
<feature type="domain" description="Sm" evidence="1">
    <location>
        <begin position="1"/>
        <end position="65"/>
    </location>
</feature>
<gene>
    <name evidence="2" type="ORF">NERG_01331</name>
</gene>
<dbReference type="InterPro" id="IPR047575">
    <property type="entry name" value="Sm"/>
</dbReference>
<dbReference type="SUPFAM" id="SSF50182">
    <property type="entry name" value="Sm-like ribonucleoproteins"/>
    <property type="match status" value="1"/>
</dbReference>